<comment type="caution">
    <text evidence="1">The sequence shown here is derived from an EMBL/GenBank/DDBJ whole genome shotgun (WGS) entry which is preliminary data.</text>
</comment>
<keyword evidence="2" id="KW-1185">Reference proteome</keyword>
<dbReference type="EMBL" id="QJNS01000055">
    <property type="protein sequence ID" value="RYO90500.1"/>
    <property type="molecule type" value="Genomic_DNA"/>
</dbReference>
<evidence type="ECO:0000313" key="2">
    <source>
        <dbReference type="Proteomes" id="UP000294003"/>
    </source>
</evidence>
<organism evidence="1 2">
    <name type="scientific">Monosporascus cannonballus</name>
    <dbReference type="NCBI Taxonomy" id="155416"/>
    <lineage>
        <taxon>Eukaryota</taxon>
        <taxon>Fungi</taxon>
        <taxon>Dikarya</taxon>
        <taxon>Ascomycota</taxon>
        <taxon>Pezizomycotina</taxon>
        <taxon>Sordariomycetes</taxon>
        <taxon>Xylariomycetidae</taxon>
        <taxon>Xylariales</taxon>
        <taxon>Xylariales incertae sedis</taxon>
        <taxon>Monosporascus</taxon>
    </lineage>
</organism>
<gene>
    <name evidence="1" type="ORF">DL762_002635</name>
</gene>
<reference evidence="1 2" key="1">
    <citation type="submission" date="2018-06" db="EMBL/GenBank/DDBJ databases">
        <title>Complete Genomes of Monosporascus.</title>
        <authorList>
            <person name="Robinson A.J."/>
            <person name="Natvig D.O."/>
        </authorList>
    </citation>
    <scope>NUCLEOTIDE SEQUENCE [LARGE SCALE GENOMIC DNA]</scope>
    <source>
        <strain evidence="1 2">CBS 609.92</strain>
    </source>
</reference>
<dbReference type="Proteomes" id="UP000294003">
    <property type="component" value="Unassembled WGS sequence"/>
</dbReference>
<proteinExistence type="predicted"/>
<name>A0ABY0HE84_9PEZI</name>
<evidence type="ECO:0000313" key="1">
    <source>
        <dbReference type="EMBL" id="RYO90500.1"/>
    </source>
</evidence>
<sequence>MCTTIFRAYDSLKDISFLVVAAGWASRESFLAAATVSIPGIKPLFANMTWFKFKSSKGFGQDYPLKRSGGWSGAFKSKDEPFERANGIAWDISPAGKGERFRLMGPGIHRPEGRAGGTESGIWRWPCNQGHEAEQGFSH</sequence>
<protein>
    <submittedName>
        <fullName evidence="1">Uncharacterized protein</fullName>
    </submittedName>
</protein>
<accession>A0ABY0HE84</accession>